<evidence type="ECO:0000313" key="7">
    <source>
        <dbReference type="Proteomes" id="UP001165122"/>
    </source>
</evidence>
<accession>A0A9W7FMK3</accession>
<dbReference type="EMBL" id="BRXW01000219">
    <property type="protein sequence ID" value="GMI14819.1"/>
    <property type="molecule type" value="Genomic_DNA"/>
</dbReference>
<organism evidence="6 7">
    <name type="scientific">Triparma laevis f. longispina</name>
    <dbReference type="NCBI Taxonomy" id="1714387"/>
    <lineage>
        <taxon>Eukaryota</taxon>
        <taxon>Sar</taxon>
        <taxon>Stramenopiles</taxon>
        <taxon>Ochrophyta</taxon>
        <taxon>Bolidophyceae</taxon>
        <taxon>Parmales</taxon>
        <taxon>Triparmaceae</taxon>
        <taxon>Triparma</taxon>
    </lineage>
</organism>
<feature type="compositionally biased region" description="Acidic residues" evidence="4">
    <location>
        <begin position="239"/>
        <end position="253"/>
    </location>
</feature>
<dbReference type="AlphaFoldDB" id="A0A9W7FMK3"/>
<evidence type="ECO:0000256" key="4">
    <source>
        <dbReference type="SAM" id="MobiDB-lite"/>
    </source>
</evidence>
<name>A0A9W7FMK3_9STRA</name>
<proteinExistence type="predicted"/>
<dbReference type="InterPro" id="IPR002857">
    <property type="entry name" value="Znf_CXXC"/>
</dbReference>
<feature type="compositionally biased region" description="Polar residues" evidence="4">
    <location>
        <begin position="210"/>
        <end position="236"/>
    </location>
</feature>
<feature type="compositionally biased region" description="Basic and acidic residues" evidence="4">
    <location>
        <begin position="329"/>
        <end position="338"/>
    </location>
</feature>
<keyword evidence="1" id="KW-0479">Metal-binding</keyword>
<evidence type="ECO:0000256" key="1">
    <source>
        <dbReference type="ARBA" id="ARBA00022723"/>
    </source>
</evidence>
<protein>
    <recommendedName>
        <fullName evidence="5">CXXC-type domain-containing protein</fullName>
    </recommendedName>
</protein>
<sequence>MNSPPPGKEKNLPNIYLELAHIVESQRHKANIRIMRNASETEILEKIDEKTIMFIYIGHYRGGGGGLEFSDGFVKGLVGKGKSLEFVFINACGSAMDNKSACQKIVNSYETPNKPPTTVGWHKQDLKDAHAKEVSKRIFSKIASRMNYEEALKEVIKEMKTEDGQKTERLKPVIVEIGKPIHSCEGVGCVCANYDFSQPVGGEEEISTSACSSANATPSVTSASKRESLWSNDTQMSEIESDESSGDESSGDSDGEKSTNNNNEQEILCKKLCEHCQVWCGTATKTCKECKNYPFPSLCQDTNGWYEWEERHQDTDSTQEEQTQGPATRKRDQTDKWGYEVLGGGKPPKKSMTKTTTSCNPKSTQKVKSKVVTKTRKIREPSCGQCEPCLKEDCGKCKCCLDMPKFGGPGKRKERCIHRKCLEKIEHKKEEKKDKVEKC</sequence>
<evidence type="ECO:0000256" key="3">
    <source>
        <dbReference type="ARBA" id="ARBA00022833"/>
    </source>
</evidence>
<reference evidence="7" key="1">
    <citation type="journal article" date="2023" name="Commun. Biol.">
        <title>Genome analysis of Parmales, the sister group of diatoms, reveals the evolutionary specialization of diatoms from phago-mixotrophs to photoautotrophs.</title>
        <authorList>
            <person name="Ban H."/>
            <person name="Sato S."/>
            <person name="Yoshikawa S."/>
            <person name="Yamada K."/>
            <person name="Nakamura Y."/>
            <person name="Ichinomiya M."/>
            <person name="Sato N."/>
            <person name="Blanc-Mathieu R."/>
            <person name="Endo H."/>
            <person name="Kuwata A."/>
            <person name="Ogata H."/>
        </authorList>
    </citation>
    <scope>NUCLEOTIDE SEQUENCE [LARGE SCALE GENOMIC DNA]</scope>
    <source>
        <strain evidence="7">NIES 3700</strain>
    </source>
</reference>
<evidence type="ECO:0000313" key="6">
    <source>
        <dbReference type="EMBL" id="GMI14819.1"/>
    </source>
</evidence>
<dbReference type="PROSITE" id="PS51058">
    <property type="entry name" value="ZF_CXXC"/>
    <property type="match status" value="1"/>
</dbReference>
<dbReference type="Pfam" id="PF02008">
    <property type="entry name" value="zf-CXXC"/>
    <property type="match status" value="1"/>
</dbReference>
<keyword evidence="2" id="KW-0863">Zinc-finger</keyword>
<gene>
    <name evidence="6" type="ORF">TrLO_g289</name>
</gene>
<evidence type="ECO:0000256" key="2">
    <source>
        <dbReference type="ARBA" id="ARBA00022771"/>
    </source>
</evidence>
<feature type="domain" description="CXXC-type" evidence="5">
    <location>
        <begin position="373"/>
        <end position="422"/>
    </location>
</feature>
<evidence type="ECO:0000259" key="5">
    <source>
        <dbReference type="PROSITE" id="PS51058"/>
    </source>
</evidence>
<keyword evidence="3" id="KW-0862">Zinc</keyword>
<dbReference type="GO" id="GO:0008270">
    <property type="term" value="F:zinc ion binding"/>
    <property type="evidence" value="ECO:0007669"/>
    <property type="project" value="UniProtKB-KW"/>
</dbReference>
<keyword evidence="7" id="KW-1185">Reference proteome</keyword>
<dbReference type="GO" id="GO:0003677">
    <property type="term" value="F:DNA binding"/>
    <property type="evidence" value="ECO:0007669"/>
    <property type="project" value="InterPro"/>
</dbReference>
<feature type="region of interest" description="Disordered" evidence="4">
    <location>
        <begin position="310"/>
        <end position="362"/>
    </location>
</feature>
<comment type="caution">
    <text evidence="6">The sequence shown here is derived from an EMBL/GenBank/DDBJ whole genome shotgun (WGS) entry which is preliminary data.</text>
</comment>
<dbReference type="Proteomes" id="UP001165122">
    <property type="component" value="Unassembled WGS sequence"/>
</dbReference>
<feature type="region of interest" description="Disordered" evidence="4">
    <location>
        <begin position="210"/>
        <end position="260"/>
    </location>
</feature>
<dbReference type="OrthoDB" id="65313at2759"/>
<feature type="compositionally biased region" description="Low complexity" evidence="4">
    <location>
        <begin position="353"/>
        <end position="362"/>
    </location>
</feature>